<reference evidence="10 11" key="1">
    <citation type="submission" date="2015-12" db="EMBL/GenBank/DDBJ databases">
        <title>Draft genome sequnece of Fervidicola ferrireducens strain Y170.</title>
        <authorList>
            <person name="Patel B.K."/>
        </authorList>
    </citation>
    <scope>NUCLEOTIDE SEQUENCE [LARGE SCALE GENOMIC DNA]</scope>
    <source>
        <strain evidence="10 11">Y170</strain>
    </source>
</reference>
<evidence type="ECO:0000256" key="7">
    <source>
        <dbReference type="ARBA" id="ARBA00023014"/>
    </source>
</evidence>
<dbReference type="SUPFAM" id="SSF48310">
    <property type="entry name" value="Aldehyde ferredoxin oxidoreductase, C-terminal domains"/>
    <property type="match status" value="1"/>
</dbReference>
<dbReference type="InterPro" id="IPR013985">
    <property type="entry name" value="Ald_Fedxn_OxRdtase_dom3"/>
</dbReference>
<dbReference type="GO" id="GO:0009055">
    <property type="term" value="F:electron transfer activity"/>
    <property type="evidence" value="ECO:0007669"/>
    <property type="project" value="InterPro"/>
</dbReference>
<evidence type="ECO:0000256" key="4">
    <source>
        <dbReference type="ARBA" id="ARBA00022723"/>
    </source>
</evidence>
<keyword evidence="5 10" id="KW-0560">Oxidoreductase</keyword>
<dbReference type="PANTHER" id="PTHR30038:SF0">
    <property type="entry name" value="TUNGSTEN-CONTAINING ALDEHYDE FERREDOXIN OXIDOREDUCTASE"/>
    <property type="match status" value="1"/>
</dbReference>
<proteinExistence type="inferred from homology"/>
<dbReference type="STRING" id="520764.AN618_15730"/>
<organism evidence="10 11">
    <name type="scientific">Fervidicola ferrireducens</name>
    <dbReference type="NCBI Taxonomy" id="520764"/>
    <lineage>
        <taxon>Bacteria</taxon>
        <taxon>Bacillati</taxon>
        <taxon>Bacillota</taxon>
        <taxon>Clostridia</taxon>
        <taxon>Thermosediminibacterales</taxon>
        <taxon>Thermosediminibacteraceae</taxon>
        <taxon>Fervidicola</taxon>
    </lineage>
</organism>
<dbReference type="AlphaFoldDB" id="A0A140L7L7"/>
<dbReference type="PANTHER" id="PTHR30038">
    <property type="entry name" value="ALDEHYDE FERREDOXIN OXIDOREDUCTASE"/>
    <property type="match status" value="1"/>
</dbReference>
<dbReference type="Gene3D" id="1.10.599.10">
    <property type="entry name" value="Aldehyde Ferredoxin Oxidoreductase Protein, subunit A, domain 3"/>
    <property type="match status" value="1"/>
</dbReference>
<sequence>MKRIIRVNTRTGEITEKAPTEQELRWGGRHFIAKTLLNEVPPTCEPLGRYNKLIISLGLFADTNLSTAGRLSIGGKSPLTGGVKECNVGGNAGKRLARIGVKAIILEDIPQEPKTRILFVSADEAKLIDAPHLKGKLVDETFEILRKEFGERSGLICIGPAGEMKLYAAGIALSDDRGEQVRYAARGGLGAVMGSKGIKAIVIDDSKQVEPDYYDPELLNTAVKEVFRILQEDPKSQNRRKYGTLDILEMANNLGLLPTRNFSSGQFEFAGNMTGPRVAELIKERGGCGKSGTPCVPGCTIMCSNVFPDKEGKKIVASLQYESVVLLGPNCGIGDIDDIAELNHLCNQVGVDTIECGAAIGVAMEAGVLKFGDAEGAKDIVRQIGEGTYLGRIIGNGAAFTGQAFGVRRVPVVKGQAMPAYDPRGLKGNGVLYATSTMGADHTAGNAFETVRTHNPLAREGQVQISRQLQIRAALIDSLGVCLFVRPAFIKKKELLSMLCKGRYGWDMSFEEIKRMGVDVLETERKFNELAGVSEKVKRMPEFMREEPLPPNNEVFDIPQEELESIWEIEMDPETF</sequence>
<dbReference type="InterPro" id="IPR036503">
    <property type="entry name" value="Ald_Fedxn_OxRdtase_N_sf"/>
</dbReference>
<gene>
    <name evidence="10" type="primary">ydhV_3</name>
    <name evidence="10" type="ORF">AN618_15730</name>
</gene>
<dbReference type="InterPro" id="IPR013984">
    <property type="entry name" value="Ald_Fedxn_OxRdtase_dom2"/>
</dbReference>
<name>A0A140L7L7_9FIRM</name>
<feature type="domain" description="Aldehyde ferredoxin oxidoreductase N-terminal" evidence="9">
    <location>
        <begin position="1"/>
        <end position="207"/>
    </location>
</feature>
<dbReference type="EC" id="1.-.-.-" evidence="10"/>
<dbReference type="SMART" id="SM00790">
    <property type="entry name" value="AFOR_N"/>
    <property type="match status" value="1"/>
</dbReference>
<evidence type="ECO:0000256" key="5">
    <source>
        <dbReference type="ARBA" id="ARBA00023002"/>
    </source>
</evidence>
<comment type="cofactor">
    <cofactor evidence="1">
        <name>[4Fe-4S] cluster</name>
        <dbReference type="ChEBI" id="CHEBI:49883"/>
    </cofactor>
</comment>
<dbReference type="SUPFAM" id="SSF56228">
    <property type="entry name" value="Aldehyde ferredoxin oxidoreductase, N-terminal domain"/>
    <property type="match status" value="1"/>
</dbReference>
<dbReference type="OrthoDB" id="9763894at2"/>
<evidence type="ECO:0000256" key="8">
    <source>
        <dbReference type="ARBA" id="ARBA00049934"/>
    </source>
</evidence>
<dbReference type="InterPro" id="IPR001203">
    <property type="entry name" value="OxRdtase_Ald_Fedxn_C"/>
</dbReference>
<evidence type="ECO:0000259" key="9">
    <source>
        <dbReference type="SMART" id="SM00790"/>
    </source>
</evidence>
<dbReference type="InParanoid" id="A0A140L7L7"/>
<evidence type="ECO:0000256" key="3">
    <source>
        <dbReference type="ARBA" id="ARBA00022485"/>
    </source>
</evidence>
<dbReference type="Pfam" id="PF02730">
    <property type="entry name" value="AFOR_N"/>
    <property type="match status" value="1"/>
</dbReference>
<evidence type="ECO:0000313" key="10">
    <source>
        <dbReference type="EMBL" id="KXG76542.1"/>
    </source>
</evidence>
<dbReference type="InterPro" id="IPR036021">
    <property type="entry name" value="Tungsten_al_ferr_oxy-like_C"/>
</dbReference>
<dbReference type="RefSeq" id="WP_066353688.1">
    <property type="nucleotide sequence ID" value="NZ_LOED01000019.1"/>
</dbReference>
<dbReference type="GO" id="GO:0016625">
    <property type="term" value="F:oxidoreductase activity, acting on the aldehyde or oxo group of donors, iron-sulfur protein as acceptor"/>
    <property type="evidence" value="ECO:0007669"/>
    <property type="project" value="InterPro"/>
</dbReference>
<dbReference type="GO" id="GO:0051539">
    <property type="term" value="F:4 iron, 4 sulfur cluster binding"/>
    <property type="evidence" value="ECO:0007669"/>
    <property type="project" value="UniProtKB-KW"/>
</dbReference>
<dbReference type="InterPro" id="IPR013983">
    <property type="entry name" value="Ald_Fedxn_OxRdtase_N"/>
</dbReference>
<comment type="cofactor">
    <cofactor evidence="8">
        <name>tungstopterin</name>
        <dbReference type="ChEBI" id="CHEBI:30402"/>
    </cofactor>
</comment>
<evidence type="ECO:0000256" key="1">
    <source>
        <dbReference type="ARBA" id="ARBA00001966"/>
    </source>
</evidence>
<evidence type="ECO:0000256" key="2">
    <source>
        <dbReference type="ARBA" id="ARBA00011032"/>
    </source>
</evidence>
<keyword evidence="11" id="KW-1185">Reference proteome</keyword>
<evidence type="ECO:0000256" key="6">
    <source>
        <dbReference type="ARBA" id="ARBA00023004"/>
    </source>
</evidence>
<dbReference type="Gene3D" id="1.10.569.10">
    <property type="entry name" value="Aldehyde Ferredoxin Oxidoreductase Protein, subunit A, domain 2"/>
    <property type="match status" value="1"/>
</dbReference>
<keyword evidence="7" id="KW-0411">Iron-sulfur</keyword>
<keyword evidence="4" id="KW-0479">Metal-binding</keyword>
<dbReference type="InterPro" id="IPR051919">
    <property type="entry name" value="W-dependent_AOR"/>
</dbReference>
<comment type="caution">
    <text evidence="10">The sequence shown here is derived from an EMBL/GenBank/DDBJ whole genome shotgun (WGS) entry which is preliminary data.</text>
</comment>
<keyword evidence="6" id="KW-0408">Iron</keyword>
<protein>
    <submittedName>
        <fullName evidence="10">Putative oxidoreductase YdhV</fullName>
        <ecNumber evidence="10">1.-.-.-</ecNumber>
    </submittedName>
</protein>
<comment type="similarity">
    <text evidence="2">Belongs to the AOR/FOR family.</text>
</comment>
<dbReference type="Gene3D" id="3.60.9.10">
    <property type="entry name" value="Aldehyde ferredoxin oxidoreductase, N-terminal domain"/>
    <property type="match status" value="1"/>
</dbReference>
<evidence type="ECO:0000313" key="11">
    <source>
        <dbReference type="Proteomes" id="UP000070427"/>
    </source>
</evidence>
<accession>A0A140L7L7</accession>
<keyword evidence="3" id="KW-0004">4Fe-4S</keyword>
<dbReference type="Pfam" id="PF01314">
    <property type="entry name" value="AFOR_C"/>
    <property type="match status" value="1"/>
</dbReference>
<dbReference type="GO" id="GO:0046872">
    <property type="term" value="F:metal ion binding"/>
    <property type="evidence" value="ECO:0007669"/>
    <property type="project" value="UniProtKB-KW"/>
</dbReference>
<dbReference type="PATRIC" id="fig|520764.3.peg.1691"/>
<dbReference type="EMBL" id="LOED01000019">
    <property type="protein sequence ID" value="KXG76542.1"/>
    <property type="molecule type" value="Genomic_DNA"/>
</dbReference>
<dbReference type="Proteomes" id="UP000070427">
    <property type="component" value="Unassembled WGS sequence"/>
</dbReference>